<evidence type="ECO:0000256" key="7">
    <source>
        <dbReference type="ARBA" id="ARBA00022792"/>
    </source>
</evidence>
<dbReference type="Pfam" id="PF00153">
    <property type="entry name" value="Mito_carr"/>
    <property type="match status" value="3"/>
</dbReference>
<evidence type="ECO:0000256" key="1">
    <source>
        <dbReference type="ARBA" id="ARBA00004448"/>
    </source>
</evidence>
<keyword evidence="16" id="KW-1185">Reference proteome</keyword>
<gene>
    <name evidence="17" type="primary">LOC106161716</name>
</gene>
<dbReference type="GO" id="GO:0055085">
    <property type="term" value="P:transmembrane transport"/>
    <property type="evidence" value="ECO:0007669"/>
    <property type="project" value="InterPro"/>
</dbReference>
<dbReference type="InParanoid" id="A0A1S3I8J8"/>
<dbReference type="AlphaFoldDB" id="A0A1S3I8J8"/>
<reference evidence="17" key="1">
    <citation type="submission" date="2025-08" db="UniProtKB">
        <authorList>
            <consortium name="RefSeq"/>
        </authorList>
    </citation>
    <scope>IDENTIFICATION</scope>
    <source>
        <tissue evidence="17">Gonads</tissue>
    </source>
</reference>
<keyword evidence="4 12" id="KW-0812">Transmembrane</keyword>
<evidence type="ECO:0000256" key="11">
    <source>
        <dbReference type="ARBA" id="ARBA00023136"/>
    </source>
</evidence>
<dbReference type="RefSeq" id="XP_013394191.1">
    <property type="nucleotide sequence ID" value="XM_013538737.1"/>
</dbReference>
<dbReference type="Proteomes" id="UP000085678">
    <property type="component" value="Unplaced"/>
</dbReference>
<keyword evidence="7" id="KW-0999">Mitochondrion inner membrane</keyword>
<dbReference type="SUPFAM" id="SSF103506">
    <property type="entry name" value="Mitochondrial carrier"/>
    <property type="match status" value="1"/>
</dbReference>
<dbReference type="PROSITE" id="PS50920">
    <property type="entry name" value="SOLCAR"/>
    <property type="match status" value="3"/>
</dbReference>
<keyword evidence="10" id="KW-0496">Mitochondrion</keyword>
<evidence type="ECO:0000256" key="12">
    <source>
        <dbReference type="PROSITE-ProRule" id="PRU00282"/>
    </source>
</evidence>
<evidence type="ECO:0000256" key="14">
    <source>
        <dbReference type="SAM" id="Phobius"/>
    </source>
</evidence>
<keyword evidence="8" id="KW-0106">Calcium</keyword>
<dbReference type="InterPro" id="IPR018247">
    <property type="entry name" value="EF_Hand_1_Ca_BS"/>
</dbReference>
<dbReference type="Gene3D" id="1.10.238.10">
    <property type="entry name" value="EF-hand"/>
    <property type="match status" value="2"/>
</dbReference>
<keyword evidence="11 12" id="KW-0472">Membrane</keyword>
<dbReference type="InterPro" id="IPR011992">
    <property type="entry name" value="EF-hand-dom_pair"/>
</dbReference>
<feature type="domain" description="EF-hand" evidence="15">
    <location>
        <begin position="88"/>
        <end position="123"/>
    </location>
</feature>
<keyword evidence="9 14" id="KW-1133">Transmembrane helix</keyword>
<evidence type="ECO:0000256" key="3">
    <source>
        <dbReference type="ARBA" id="ARBA00022448"/>
    </source>
</evidence>
<evidence type="ECO:0000256" key="8">
    <source>
        <dbReference type="ARBA" id="ARBA00022837"/>
    </source>
</evidence>
<dbReference type="InterPro" id="IPR018108">
    <property type="entry name" value="MCP_transmembrane"/>
</dbReference>
<dbReference type="Gene3D" id="1.50.40.10">
    <property type="entry name" value="Mitochondrial carrier domain"/>
    <property type="match status" value="1"/>
</dbReference>
<name>A0A1S3I8J8_LINAN</name>
<comment type="subcellular location">
    <subcellularLocation>
        <location evidence="1">Mitochondrion inner membrane</location>
        <topology evidence="1">Multi-pass membrane protein</topology>
    </subcellularLocation>
</comment>
<feature type="repeat" description="Solcar" evidence="12">
    <location>
        <begin position="288"/>
        <end position="373"/>
    </location>
</feature>
<evidence type="ECO:0000256" key="5">
    <source>
        <dbReference type="ARBA" id="ARBA00022723"/>
    </source>
</evidence>
<dbReference type="PROSITE" id="PS50222">
    <property type="entry name" value="EF_HAND_2"/>
    <property type="match status" value="4"/>
</dbReference>
<dbReference type="PANTHER" id="PTHR24089">
    <property type="entry name" value="SOLUTE CARRIER FAMILY 25"/>
    <property type="match status" value="1"/>
</dbReference>
<feature type="transmembrane region" description="Helical" evidence="14">
    <location>
        <begin position="348"/>
        <end position="366"/>
    </location>
</feature>
<feature type="transmembrane region" description="Helical" evidence="14">
    <location>
        <begin position="386"/>
        <end position="410"/>
    </location>
</feature>
<evidence type="ECO:0000256" key="13">
    <source>
        <dbReference type="RuleBase" id="RU000488"/>
    </source>
</evidence>
<evidence type="ECO:0000256" key="2">
    <source>
        <dbReference type="ARBA" id="ARBA00006375"/>
    </source>
</evidence>
<dbReference type="KEGG" id="lak:106161716"/>
<sequence length="477" mass="54357">MSSSAPEGQESVSEEEGTRYLELFEKLDVNKDGKVDIEDLSRSLREMESFEKHSWDQVQDHAKKIFDRTDLDKDGHITFKEFVRYLSEHEKELKLAFHKLDENRDGVIDSHEIQASFRKLGIHIDREEAMKLLHRMDKDKTLKINWDEWRDYLTFHPNSDLHDIVHYWRHGFIDFGEDRLVPDDFTEEEMQEGVWWRHLVAGGAAGGLSRTVTAPIDRLKVLLQVYSTNQNKLGVYSGFKQLYREGGARGLWRGNGINVLKIAPESAIKFMAYEQIKRSFKDPYSGEIAPVHRFISGSLAGAVAQTIIYPMEVIKTRLALGRTGEYSGIVDCVSKVVKHDGGMSLYRGYLPNLVGILPYAGIDLFIYETLKSKHKAWYPDHQDPSIIFLLFCGATSCSFGQLCTYPLALIRTKLQAKGKLGGKKDSWIGLGRTIVKEEGFLGLYRGIIPNFAKVLPAVSISYVTYEHVRKLLGVDMS</sequence>
<dbReference type="PROSITE" id="PS00018">
    <property type="entry name" value="EF_HAND_1"/>
    <property type="match status" value="2"/>
</dbReference>
<evidence type="ECO:0000256" key="9">
    <source>
        <dbReference type="ARBA" id="ARBA00022989"/>
    </source>
</evidence>
<organism evidence="16 17">
    <name type="scientific">Lingula anatina</name>
    <name type="common">Brachiopod</name>
    <name type="synonym">Lingula unguis</name>
    <dbReference type="NCBI Taxonomy" id="7574"/>
    <lineage>
        <taxon>Eukaryota</taxon>
        <taxon>Metazoa</taxon>
        <taxon>Spiralia</taxon>
        <taxon>Lophotrochozoa</taxon>
        <taxon>Brachiopoda</taxon>
        <taxon>Linguliformea</taxon>
        <taxon>Lingulata</taxon>
        <taxon>Lingulida</taxon>
        <taxon>Linguloidea</taxon>
        <taxon>Lingulidae</taxon>
        <taxon>Lingula</taxon>
    </lineage>
</organism>
<dbReference type="OrthoDB" id="270584at2759"/>
<dbReference type="FunFam" id="1.10.238.10:FF:000028">
    <property type="entry name" value="Putative calcium-binding mitochondrial carrier protein scamc-2"/>
    <property type="match status" value="1"/>
</dbReference>
<feature type="domain" description="EF-hand" evidence="15">
    <location>
        <begin position="124"/>
        <end position="159"/>
    </location>
</feature>
<keyword evidence="5" id="KW-0479">Metal-binding</keyword>
<keyword evidence="6" id="KW-0677">Repeat</keyword>
<protein>
    <submittedName>
        <fullName evidence="17">Calcium-binding mitochondrial carrier protein SCaMC-1-A isoform X1</fullName>
    </submittedName>
</protein>
<dbReference type="InterPro" id="IPR002048">
    <property type="entry name" value="EF_hand_dom"/>
</dbReference>
<dbReference type="SMART" id="SM00054">
    <property type="entry name" value="EFh"/>
    <property type="match status" value="4"/>
</dbReference>
<dbReference type="GO" id="GO:0005743">
    <property type="term" value="C:mitochondrial inner membrane"/>
    <property type="evidence" value="ECO:0007669"/>
    <property type="project" value="UniProtKB-SubCell"/>
</dbReference>
<dbReference type="GO" id="GO:0005509">
    <property type="term" value="F:calcium ion binding"/>
    <property type="evidence" value="ECO:0007669"/>
    <property type="project" value="InterPro"/>
</dbReference>
<dbReference type="InterPro" id="IPR002067">
    <property type="entry name" value="MCP"/>
</dbReference>
<dbReference type="InterPro" id="IPR002167">
    <property type="entry name" value="GDC-like"/>
</dbReference>
<feature type="repeat" description="Solcar" evidence="12">
    <location>
        <begin position="384"/>
        <end position="471"/>
    </location>
</feature>
<dbReference type="FunCoup" id="A0A1S3I8J8">
    <property type="interactions" value="921"/>
</dbReference>
<dbReference type="Pfam" id="PF13499">
    <property type="entry name" value="EF-hand_7"/>
    <property type="match status" value="2"/>
</dbReference>
<evidence type="ECO:0000259" key="15">
    <source>
        <dbReference type="PROSITE" id="PS50222"/>
    </source>
</evidence>
<dbReference type="SUPFAM" id="SSF47473">
    <property type="entry name" value="EF-hand"/>
    <property type="match status" value="1"/>
</dbReference>
<dbReference type="InterPro" id="IPR023395">
    <property type="entry name" value="MCP_dom_sf"/>
</dbReference>
<feature type="domain" description="EF-hand" evidence="15">
    <location>
        <begin position="15"/>
        <end position="50"/>
    </location>
</feature>
<evidence type="ECO:0000256" key="4">
    <source>
        <dbReference type="ARBA" id="ARBA00022692"/>
    </source>
</evidence>
<feature type="repeat" description="Solcar" evidence="12">
    <location>
        <begin position="193"/>
        <end position="279"/>
    </location>
</feature>
<evidence type="ECO:0000313" key="16">
    <source>
        <dbReference type="Proteomes" id="UP000085678"/>
    </source>
</evidence>
<evidence type="ECO:0000256" key="6">
    <source>
        <dbReference type="ARBA" id="ARBA00022737"/>
    </source>
</evidence>
<dbReference type="PRINTS" id="PR00928">
    <property type="entry name" value="GRAVESDC"/>
</dbReference>
<keyword evidence="3 13" id="KW-0813">Transport</keyword>
<feature type="domain" description="EF-hand" evidence="15">
    <location>
        <begin position="57"/>
        <end position="87"/>
    </location>
</feature>
<proteinExistence type="inferred from homology"/>
<dbReference type="FunFam" id="1.50.40.10:FF:000003">
    <property type="entry name" value="Putative calcium-binding mitochondrial carrier protein scamc-2"/>
    <property type="match status" value="1"/>
</dbReference>
<dbReference type="GeneID" id="106161716"/>
<comment type="similarity">
    <text evidence="2 13">Belongs to the mitochondrial carrier (TC 2.A.29) family.</text>
</comment>
<accession>A0A1S3I8J8</accession>
<dbReference type="PRINTS" id="PR00926">
    <property type="entry name" value="MITOCARRIER"/>
</dbReference>
<dbReference type="STRING" id="7574.A0A1S3I8J8"/>
<evidence type="ECO:0000256" key="10">
    <source>
        <dbReference type="ARBA" id="ARBA00023128"/>
    </source>
</evidence>
<evidence type="ECO:0000313" key="17">
    <source>
        <dbReference type="RefSeq" id="XP_013394191.1"/>
    </source>
</evidence>